<keyword evidence="1" id="KW-0472">Membrane</keyword>
<accession>A0A8S1MZF0</accession>
<evidence type="ECO:0000256" key="1">
    <source>
        <dbReference type="SAM" id="Phobius"/>
    </source>
</evidence>
<proteinExistence type="predicted"/>
<protein>
    <recommendedName>
        <fullName evidence="4">Transmembrane protein</fullName>
    </recommendedName>
</protein>
<keyword evidence="1" id="KW-0812">Transmembrane</keyword>
<dbReference type="EMBL" id="CAJJDM010000075">
    <property type="protein sequence ID" value="CAD8084702.1"/>
    <property type="molecule type" value="Genomic_DNA"/>
</dbReference>
<feature type="transmembrane region" description="Helical" evidence="1">
    <location>
        <begin position="20"/>
        <end position="38"/>
    </location>
</feature>
<organism evidence="2 3">
    <name type="scientific">Paramecium primaurelia</name>
    <dbReference type="NCBI Taxonomy" id="5886"/>
    <lineage>
        <taxon>Eukaryota</taxon>
        <taxon>Sar</taxon>
        <taxon>Alveolata</taxon>
        <taxon>Ciliophora</taxon>
        <taxon>Intramacronucleata</taxon>
        <taxon>Oligohymenophorea</taxon>
        <taxon>Peniculida</taxon>
        <taxon>Parameciidae</taxon>
        <taxon>Paramecium</taxon>
    </lineage>
</organism>
<feature type="transmembrane region" description="Helical" evidence="1">
    <location>
        <begin position="50"/>
        <end position="68"/>
    </location>
</feature>
<name>A0A8S1MZF0_PARPR</name>
<dbReference type="Proteomes" id="UP000688137">
    <property type="component" value="Unassembled WGS sequence"/>
</dbReference>
<gene>
    <name evidence="2" type="ORF">PPRIM_AZ9-3.1.T0720217</name>
</gene>
<keyword evidence="1" id="KW-1133">Transmembrane helix</keyword>
<dbReference type="AlphaFoldDB" id="A0A8S1MZF0"/>
<sequence length="222" mass="26095">MEPKPSMFQEFQQDDKQQFLDVQIILVFQLIHYLYFSYRTYKKQSSFFNQIGPTMILKSCLLLSFYIVFKKIKYSSNEFILGHLIIGVIFQIASLLYEKQFAQVVYQFTIMVQYSYFVQQMTEESIGFLCQATQYAQSLAFIYHLFQMFKNKNVTTLSPFQLKIHILESMLQITLSLTSKNNIISLGPGIVYLLSSMFCLRVQNELMNIKQEKKTSGKQKSQ</sequence>
<reference evidence="2" key="1">
    <citation type="submission" date="2021-01" db="EMBL/GenBank/DDBJ databases">
        <authorList>
            <consortium name="Genoscope - CEA"/>
            <person name="William W."/>
        </authorList>
    </citation>
    <scope>NUCLEOTIDE SEQUENCE</scope>
</reference>
<comment type="caution">
    <text evidence="2">The sequence shown here is derived from an EMBL/GenBank/DDBJ whole genome shotgun (WGS) entry which is preliminary data.</text>
</comment>
<evidence type="ECO:0000313" key="3">
    <source>
        <dbReference type="Proteomes" id="UP000688137"/>
    </source>
</evidence>
<keyword evidence="3" id="KW-1185">Reference proteome</keyword>
<dbReference type="OMA" id="QSLAFIY"/>
<evidence type="ECO:0008006" key="4">
    <source>
        <dbReference type="Google" id="ProtNLM"/>
    </source>
</evidence>
<evidence type="ECO:0000313" key="2">
    <source>
        <dbReference type="EMBL" id="CAD8084702.1"/>
    </source>
</evidence>
<feature type="transmembrane region" description="Helical" evidence="1">
    <location>
        <begin position="80"/>
        <end position="97"/>
    </location>
</feature>